<keyword evidence="3 6" id="KW-0862">Zinc</keyword>
<evidence type="ECO:0000256" key="7">
    <source>
        <dbReference type="NCBIfam" id="TIGR02624"/>
    </source>
</evidence>
<comment type="catalytic activity">
    <reaction evidence="6">
        <text>L-rhamnulose 1-phosphate = (S)-lactaldehyde + dihydroxyacetone phosphate</text>
        <dbReference type="Rhea" id="RHEA:19689"/>
        <dbReference type="ChEBI" id="CHEBI:18041"/>
        <dbReference type="ChEBI" id="CHEBI:57642"/>
        <dbReference type="ChEBI" id="CHEBI:58313"/>
        <dbReference type="EC" id="4.1.2.19"/>
    </reaction>
</comment>
<comment type="caution">
    <text evidence="9">The sequence shown here is derived from an EMBL/GenBank/DDBJ whole genome shotgun (WGS) entry which is preliminary data.</text>
</comment>
<dbReference type="Gene3D" id="3.40.225.10">
    <property type="entry name" value="Class II aldolase/adducin N-terminal domain"/>
    <property type="match status" value="1"/>
</dbReference>
<dbReference type="EMBL" id="JAOUSE010000066">
    <property type="protein sequence ID" value="MCU9595649.1"/>
    <property type="molecule type" value="Genomic_DNA"/>
</dbReference>
<dbReference type="InterPro" id="IPR036409">
    <property type="entry name" value="Aldolase_II/adducin_N_sf"/>
</dbReference>
<dbReference type="GO" id="GO:0008994">
    <property type="term" value="F:rhamnulose-1-phosphate aldolase activity"/>
    <property type="evidence" value="ECO:0007669"/>
    <property type="project" value="UniProtKB-EC"/>
</dbReference>
<organism evidence="9 10">
    <name type="scientific">Pallidibacillus thermolactis</name>
    <dbReference type="NCBI Taxonomy" id="251051"/>
    <lineage>
        <taxon>Bacteria</taxon>
        <taxon>Bacillati</taxon>
        <taxon>Bacillota</taxon>
        <taxon>Bacilli</taxon>
        <taxon>Bacillales</taxon>
        <taxon>Bacillaceae</taxon>
        <taxon>Pallidibacillus</taxon>
    </lineage>
</organism>
<dbReference type="SMART" id="SM01007">
    <property type="entry name" value="Aldolase_II"/>
    <property type="match status" value="1"/>
</dbReference>
<dbReference type="Pfam" id="PF00596">
    <property type="entry name" value="Aldolase_II"/>
    <property type="match status" value="1"/>
</dbReference>
<dbReference type="HAMAP" id="MF_00770">
    <property type="entry name" value="RhaD"/>
    <property type="match status" value="1"/>
</dbReference>
<dbReference type="Proteomes" id="UP001208656">
    <property type="component" value="Unassembled WGS sequence"/>
</dbReference>
<protein>
    <recommendedName>
        <fullName evidence="6 7">Rhamnulose-1-phosphate aldolase</fullName>
        <ecNumber evidence="6 7">4.1.2.19</ecNumber>
    </recommendedName>
</protein>
<feature type="binding site" evidence="6">
    <location>
        <position position="141"/>
    </location>
    <ligand>
        <name>Zn(2+)</name>
        <dbReference type="ChEBI" id="CHEBI:29105"/>
    </ligand>
</feature>
<dbReference type="EC" id="4.1.2.19" evidence="6 7"/>
<evidence type="ECO:0000256" key="4">
    <source>
        <dbReference type="ARBA" id="ARBA00023239"/>
    </source>
</evidence>
<dbReference type="NCBIfam" id="NF002963">
    <property type="entry name" value="PRK03634.1"/>
    <property type="match status" value="1"/>
</dbReference>
<feature type="active site" evidence="6">
    <location>
        <position position="116"/>
    </location>
</feature>
<feature type="binding site" evidence="6">
    <location>
        <position position="139"/>
    </location>
    <ligand>
        <name>Zn(2+)</name>
        <dbReference type="ChEBI" id="CHEBI:29105"/>
    </ligand>
</feature>
<gene>
    <name evidence="6 9" type="primary">rhaD</name>
    <name evidence="9" type="ORF">OEV82_14550</name>
</gene>
<dbReference type="PANTHER" id="PTHR22789:SF0">
    <property type="entry name" value="3-OXO-TETRONATE 4-PHOSPHATE DECARBOXYLASE-RELATED"/>
    <property type="match status" value="1"/>
</dbReference>
<sequence>MTNFIDSPYVKEFSKITFRLYDHGWDERNGGNISYRLTEEEVSQYDDVHDVLRTIPIDFDGKELAGMFFLVTGTGRYFKNIIDFPERDSGLVRITEDGKSINILWGFNDGGKPTSEFPTHLMGHAARLKVDPNQRVIMHCHPTNLIALTFTFPLDEKELTRTLWKMQTESIVVFPDGIGIIPWMVPGNSKIGNVTSEKLKEFSSVIWPHHGIFASGTTIDEAYGLIETIEKAAEIYNIIRSTGGDILQLITDQQLTELAQAFGVTPKEGYLEV</sequence>
<keyword evidence="1 6" id="KW-0963">Cytoplasm</keyword>
<comment type="similarity">
    <text evidence="6">Belongs to the aldolase class II family. RhaD subfamily.</text>
</comment>
<evidence type="ECO:0000256" key="3">
    <source>
        <dbReference type="ARBA" id="ARBA00022833"/>
    </source>
</evidence>
<name>A0ABT2WLS6_9BACI</name>
<proteinExistence type="inferred from homology"/>
<comment type="subcellular location">
    <subcellularLocation>
        <location evidence="6">Cytoplasm</location>
    </subcellularLocation>
</comment>
<evidence type="ECO:0000256" key="1">
    <source>
        <dbReference type="ARBA" id="ARBA00022490"/>
    </source>
</evidence>
<evidence type="ECO:0000256" key="2">
    <source>
        <dbReference type="ARBA" id="ARBA00022723"/>
    </source>
</evidence>
<evidence type="ECO:0000259" key="8">
    <source>
        <dbReference type="SMART" id="SM01007"/>
    </source>
</evidence>
<comment type="cofactor">
    <cofactor evidence="6">
        <name>Zn(2+)</name>
        <dbReference type="ChEBI" id="CHEBI:29105"/>
    </cofactor>
    <text evidence="6">Binds 1 zinc ion per subunit.</text>
</comment>
<dbReference type="RefSeq" id="WP_263062273.1">
    <property type="nucleotide sequence ID" value="NZ_JAOUSE010000066.1"/>
</dbReference>
<evidence type="ECO:0000256" key="6">
    <source>
        <dbReference type="HAMAP-Rule" id="MF_00770"/>
    </source>
</evidence>
<evidence type="ECO:0000256" key="5">
    <source>
        <dbReference type="ARBA" id="ARBA00023308"/>
    </source>
</evidence>
<feature type="binding site" evidence="6">
    <location>
        <position position="210"/>
    </location>
    <ligand>
        <name>Zn(2+)</name>
        <dbReference type="ChEBI" id="CHEBI:29105"/>
    </ligand>
</feature>
<dbReference type="InterPro" id="IPR013447">
    <property type="entry name" value="Rhamnulose-1-P_Aldolase"/>
</dbReference>
<dbReference type="InterPro" id="IPR050197">
    <property type="entry name" value="Aldolase_class_II_sugar_metab"/>
</dbReference>
<keyword evidence="10" id="KW-1185">Reference proteome</keyword>
<comment type="function">
    <text evidence="6">Catalyzes the reversible cleavage of L-rhamnulose-1-phosphate to dihydroxyacetone phosphate (DHAP) and L-lactaldehyde.</text>
</comment>
<accession>A0ABT2WLS6</accession>
<keyword evidence="4 6" id="KW-0456">Lyase</keyword>
<keyword evidence="5 6" id="KW-0684">Rhamnose metabolism</keyword>
<reference evidence="9 10" key="1">
    <citation type="submission" date="2022-10" db="EMBL/GenBank/DDBJ databases">
        <title>Description of Fervidibacillus gen. nov. in the family Fervidibacillaceae fam. nov. with two species, Fervidibacillus albus sp. nov., and Fervidibacillus halotolerans sp. nov., isolated from tidal flat sediments.</title>
        <authorList>
            <person name="Kwon K.K."/>
            <person name="Yang S.-H."/>
        </authorList>
    </citation>
    <scope>NUCLEOTIDE SEQUENCE [LARGE SCALE GENOMIC DNA]</scope>
    <source>
        <strain evidence="9 10">DSM 23332</strain>
    </source>
</reference>
<keyword evidence="2 6" id="KW-0479">Metal-binding</keyword>
<feature type="domain" description="Class II aldolase/adducin N-terminal" evidence="8">
    <location>
        <begin position="11"/>
        <end position="237"/>
    </location>
</feature>
<dbReference type="SUPFAM" id="SSF53639">
    <property type="entry name" value="AraD/HMP-PK domain-like"/>
    <property type="match status" value="1"/>
</dbReference>
<dbReference type="PANTHER" id="PTHR22789">
    <property type="entry name" value="FUCULOSE PHOSPHATE ALDOLASE"/>
    <property type="match status" value="1"/>
</dbReference>
<dbReference type="InterPro" id="IPR001303">
    <property type="entry name" value="Aldolase_II/adducin_N"/>
</dbReference>
<dbReference type="NCBIfam" id="TIGR02624">
    <property type="entry name" value="rhamnu_1P_ald"/>
    <property type="match status" value="1"/>
</dbReference>
<evidence type="ECO:0000313" key="9">
    <source>
        <dbReference type="EMBL" id="MCU9595649.1"/>
    </source>
</evidence>
<evidence type="ECO:0000313" key="10">
    <source>
        <dbReference type="Proteomes" id="UP001208656"/>
    </source>
</evidence>
<comment type="pathway">
    <text evidence="6">Carbohydrate degradation; L-rhamnose degradation; glycerone phosphate from L-rhamnose: step 3/3.</text>
</comment>